<proteinExistence type="inferred from homology"/>
<feature type="domain" description="Radical SAM core" evidence="9">
    <location>
        <begin position="56"/>
        <end position="270"/>
    </location>
</feature>
<comment type="caution">
    <text evidence="10">The sequence shown here is derived from an EMBL/GenBank/DDBJ whole genome shotgun (WGS) entry which is preliminary data.</text>
</comment>
<dbReference type="AlphaFoldDB" id="A0A0Q4B7H4"/>
<accession>A0A0Q4B7H4</accession>
<dbReference type="NCBIfam" id="NF004019">
    <property type="entry name" value="PRK05481.1"/>
    <property type="match status" value="1"/>
</dbReference>
<keyword evidence="11" id="KW-1185">Reference proteome</keyword>
<gene>
    <name evidence="8" type="primary">lipA</name>
    <name evidence="10" type="ORF">AL399_04175</name>
</gene>
<dbReference type="GO" id="GO:0046872">
    <property type="term" value="F:metal ion binding"/>
    <property type="evidence" value="ECO:0007669"/>
    <property type="project" value="UniProtKB-KW"/>
</dbReference>
<feature type="binding site" evidence="8">
    <location>
        <position position="49"/>
    </location>
    <ligand>
        <name>[4Fe-4S] cluster</name>
        <dbReference type="ChEBI" id="CHEBI:49883"/>
        <label>1</label>
    </ligand>
</feature>
<dbReference type="PROSITE" id="PS51918">
    <property type="entry name" value="RADICAL_SAM"/>
    <property type="match status" value="1"/>
</dbReference>
<dbReference type="SFLD" id="SFLDS00029">
    <property type="entry name" value="Radical_SAM"/>
    <property type="match status" value="1"/>
</dbReference>
<dbReference type="SFLD" id="SFLDG01058">
    <property type="entry name" value="lipoyl_synthase_like"/>
    <property type="match status" value="1"/>
</dbReference>
<dbReference type="InterPro" id="IPR003698">
    <property type="entry name" value="Lipoyl_synth"/>
</dbReference>
<dbReference type="NCBIfam" id="TIGR00510">
    <property type="entry name" value="lipA"/>
    <property type="match status" value="1"/>
</dbReference>
<evidence type="ECO:0000313" key="11">
    <source>
        <dbReference type="Proteomes" id="UP000054172"/>
    </source>
</evidence>
<feature type="binding site" evidence="8">
    <location>
        <position position="77"/>
    </location>
    <ligand>
        <name>[4Fe-4S] cluster</name>
        <dbReference type="ChEBI" id="CHEBI:49883"/>
        <label>2</label>
        <note>4Fe-4S-S-AdoMet</note>
    </ligand>
</feature>
<dbReference type="GO" id="GO:0009249">
    <property type="term" value="P:protein lipoylation"/>
    <property type="evidence" value="ECO:0007669"/>
    <property type="project" value="UniProtKB-UniRule"/>
</dbReference>
<dbReference type="GO" id="GO:0005737">
    <property type="term" value="C:cytoplasm"/>
    <property type="evidence" value="ECO:0007669"/>
    <property type="project" value="UniProtKB-SubCell"/>
</dbReference>
<comment type="pathway">
    <text evidence="8">Protein modification; protein lipoylation via endogenous pathway; protein N(6)-(lipoyl)lysine from octanoyl-[acyl-carrier-protein]: step 2/2.</text>
</comment>
<dbReference type="NCBIfam" id="NF009544">
    <property type="entry name" value="PRK12928.1"/>
    <property type="match status" value="1"/>
</dbReference>
<dbReference type="GO" id="GO:0051539">
    <property type="term" value="F:4 iron, 4 sulfur cluster binding"/>
    <property type="evidence" value="ECO:0007669"/>
    <property type="project" value="UniProtKB-UniRule"/>
</dbReference>
<comment type="catalytic activity">
    <reaction evidence="7 8">
        <text>[[Fe-S] cluster scaffold protein carrying a second [4Fe-4S](2+) cluster] + N(6)-octanoyl-L-lysyl-[protein] + 2 oxidized [2Fe-2S]-[ferredoxin] + 2 S-adenosyl-L-methionine + 4 H(+) = [[Fe-S] cluster scaffold protein] + N(6)-[(R)-dihydrolipoyl]-L-lysyl-[protein] + 4 Fe(3+) + 2 hydrogen sulfide + 2 5'-deoxyadenosine + 2 L-methionine + 2 reduced [2Fe-2S]-[ferredoxin]</text>
        <dbReference type="Rhea" id="RHEA:16585"/>
        <dbReference type="Rhea" id="RHEA-COMP:9928"/>
        <dbReference type="Rhea" id="RHEA-COMP:10000"/>
        <dbReference type="Rhea" id="RHEA-COMP:10001"/>
        <dbReference type="Rhea" id="RHEA-COMP:10475"/>
        <dbReference type="Rhea" id="RHEA-COMP:14568"/>
        <dbReference type="Rhea" id="RHEA-COMP:14569"/>
        <dbReference type="ChEBI" id="CHEBI:15378"/>
        <dbReference type="ChEBI" id="CHEBI:17319"/>
        <dbReference type="ChEBI" id="CHEBI:29034"/>
        <dbReference type="ChEBI" id="CHEBI:29919"/>
        <dbReference type="ChEBI" id="CHEBI:33722"/>
        <dbReference type="ChEBI" id="CHEBI:33737"/>
        <dbReference type="ChEBI" id="CHEBI:33738"/>
        <dbReference type="ChEBI" id="CHEBI:57844"/>
        <dbReference type="ChEBI" id="CHEBI:59789"/>
        <dbReference type="ChEBI" id="CHEBI:78809"/>
        <dbReference type="ChEBI" id="CHEBI:83100"/>
        <dbReference type="EC" id="2.8.1.8"/>
    </reaction>
</comment>
<feature type="binding site" evidence="8">
    <location>
        <position position="70"/>
    </location>
    <ligand>
        <name>[4Fe-4S] cluster</name>
        <dbReference type="ChEBI" id="CHEBI:49883"/>
        <label>2</label>
        <note>4Fe-4S-S-AdoMet</note>
    </ligand>
</feature>
<dbReference type="InterPro" id="IPR013785">
    <property type="entry name" value="Aldolase_TIM"/>
</dbReference>
<keyword evidence="8" id="KW-0963">Cytoplasm</keyword>
<dbReference type="PIRSF" id="PIRSF005963">
    <property type="entry name" value="Lipoyl_synth"/>
    <property type="match status" value="1"/>
</dbReference>
<name>A0A0Q4B7H4_9BACT</name>
<dbReference type="CDD" id="cd01335">
    <property type="entry name" value="Radical_SAM"/>
    <property type="match status" value="1"/>
</dbReference>
<dbReference type="SMART" id="SM00729">
    <property type="entry name" value="Elp3"/>
    <property type="match status" value="1"/>
</dbReference>
<reference evidence="10" key="1">
    <citation type="submission" date="2015-08" db="EMBL/GenBank/DDBJ databases">
        <title>Candidatus Bacteriodes Periocalifornicus.</title>
        <authorList>
            <person name="McLean J.S."/>
            <person name="Kelley S."/>
        </authorList>
    </citation>
    <scope>NUCLEOTIDE SEQUENCE [LARGE SCALE GENOMIC DNA]</scope>
    <source>
        <strain evidence="10">12B</strain>
    </source>
</reference>
<dbReference type="EMBL" id="LIIK01000015">
    <property type="protein sequence ID" value="KQM08992.1"/>
    <property type="molecule type" value="Genomic_DNA"/>
</dbReference>
<dbReference type="STRING" id="1702214.AL399_04175"/>
<dbReference type="GO" id="GO:0016992">
    <property type="term" value="F:lipoate synthase activity"/>
    <property type="evidence" value="ECO:0007669"/>
    <property type="project" value="UniProtKB-UniRule"/>
</dbReference>
<evidence type="ECO:0000256" key="7">
    <source>
        <dbReference type="ARBA" id="ARBA00047326"/>
    </source>
</evidence>
<dbReference type="PANTHER" id="PTHR10949">
    <property type="entry name" value="LIPOYL SYNTHASE"/>
    <property type="match status" value="1"/>
</dbReference>
<protein>
    <recommendedName>
        <fullName evidence="8">Lipoyl synthase</fullName>
        <ecNumber evidence="8">2.8.1.8</ecNumber>
    </recommendedName>
    <alternativeName>
        <fullName evidence="8">Lip-syn</fullName>
        <shortName evidence="8">LS</shortName>
    </alternativeName>
    <alternativeName>
        <fullName evidence="8">Lipoate synthase</fullName>
    </alternativeName>
    <alternativeName>
        <fullName evidence="8">Lipoic acid synthase</fullName>
    </alternativeName>
    <alternativeName>
        <fullName evidence="8">Sulfur insertion protein LipA</fullName>
    </alternativeName>
</protein>
<sequence>MNSENVPRGELPRKPAWLKIRLGGGQTYSGVSQTIQGYGLHTICSSGRCPNQGECWASGTASFMILGNVCTRQCRFCATASGHPLPPDTKEPLRLATSIRLMGLRHAVITSVDRDDLPDGGAAIWAETIAKVRELNPTTTIEVLLPDFMGKPTALTRVLAAAPDVAAHNVETVERLTPAVRSRAKYRYSLGVLARISQSGYRTKSGLMLGLGEREVEIEQTLRDMLSAGVQYLTIGQYLQPRRENLPVLRYYTPEEFDALGQLARSLGFAYVESGPLVRSSFHAERALEACGVVSKTEAE</sequence>
<evidence type="ECO:0000256" key="1">
    <source>
        <dbReference type="ARBA" id="ARBA00022485"/>
    </source>
</evidence>
<feature type="binding site" evidence="8">
    <location>
        <position position="74"/>
    </location>
    <ligand>
        <name>[4Fe-4S] cluster</name>
        <dbReference type="ChEBI" id="CHEBI:49883"/>
        <label>2</label>
        <note>4Fe-4S-S-AdoMet</note>
    </ligand>
</feature>
<evidence type="ECO:0000256" key="2">
    <source>
        <dbReference type="ARBA" id="ARBA00022679"/>
    </source>
</evidence>
<evidence type="ECO:0000256" key="3">
    <source>
        <dbReference type="ARBA" id="ARBA00022691"/>
    </source>
</evidence>
<dbReference type="HAMAP" id="MF_00206">
    <property type="entry name" value="Lipoyl_synth"/>
    <property type="match status" value="1"/>
</dbReference>
<dbReference type="PATRIC" id="fig|1702214.3.peg.1552"/>
<feature type="binding site" evidence="8">
    <location>
        <position position="55"/>
    </location>
    <ligand>
        <name>[4Fe-4S] cluster</name>
        <dbReference type="ChEBI" id="CHEBI:49883"/>
        <label>1</label>
    </ligand>
</feature>
<organism evidence="10 11">
    <name type="scientific">Candidatus [Bacteroides] periocalifornicus</name>
    <dbReference type="NCBI Taxonomy" id="1702214"/>
    <lineage>
        <taxon>Bacteria</taxon>
        <taxon>Pseudomonadati</taxon>
        <taxon>Bacteroidota</taxon>
    </lineage>
</organism>
<evidence type="ECO:0000313" key="10">
    <source>
        <dbReference type="EMBL" id="KQM08992.1"/>
    </source>
</evidence>
<dbReference type="PANTHER" id="PTHR10949:SF0">
    <property type="entry name" value="LIPOYL SYNTHASE, MITOCHONDRIAL"/>
    <property type="match status" value="1"/>
</dbReference>
<dbReference type="Pfam" id="PF04055">
    <property type="entry name" value="Radical_SAM"/>
    <property type="match status" value="1"/>
</dbReference>
<feature type="binding site" evidence="8">
    <location>
        <position position="281"/>
    </location>
    <ligand>
        <name>[4Fe-4S] cluster</name>
        <dbReference type="ChEBI" id="CHEBI:49883"/>
        <label>1</label>
    </ligand>
</feature>
<evidence type="ECO:0000256" key="4">
    <source>
        <dbReference type="ARBA" id="ARBA00022723"/>
    </source>
</evidence>
<dbReference type="UniPathway" id="UPA00538">
    <property type="reaction ID" value="UER00593"/>
</dbReference>
<keyword evidence="2 8" id="KW-0808">Transferase</keyword>
<dbReference type="Gene3D" id="3.20.20.70">
    <property type="entry name" value="Aldolase class I"/>
    <property type="match status" value="1"/>
</dbReference>
<evidence type="ECO:0000256" key="8">
    <source>
        <dbReference type="HAMAP-Rule" id="MF_00206"/>
    </source>
</evidence>
<keyword evidence="3 8" id="KW-0949">S-adenosyl-L-methionine</keyword>
<keyword evidence="5 8" id="KW-0408">Iron</keyword>
<dbReference type="EC" id="2.8.1.8" evidence="8"/>
<keyword evidence="4 8" id="KW-0479">Metal-binding</keyword>
<keyword evidence="1 8" id="KW-0004">4Fe-4S</keyword>
<comment type="similarity">
    <text evidence="8">Belongs to the radical SAM superfamily. Lipoyl synthase family.</text>
</comment>
<dbReference type="SUPFAM" id="SSF102114">
    <property type="entry name" value="Radical SAM enzymes"/>
    <property type="match status" value="1"/>
</dbReference>
<keyword evidence="6 8" id="KW-0411">Iron-sulfur</keyword>
<feature type="binding site" evidence="8">
    <location>
        <position position="44"/>
    </location>
    <ligand>
        <name>[4Fe-4S] cluster</name>
        <dbReference type="ChEBI" id="CHEBI:49883"/>
        <label>1</label>
    </ligand>
</feature>
<evidence type="ECO:0000256" key="6">
    <source>
        <dbReference type="ARBA" id="ARBA00023014"/>
    </source>
</evidence>
<comment type="function">
    <text evidence="8">Catalyzes the radical-mediated insertion of two sulfur atoms into the C-6 and C-8 positions of the octanoyl moiety bound to the lipoyl domains of lipoate-dependent enzymes, thereby converting the octanoylated domains into lipoylated derivatives.</text>
</comment>
<comment type="subcellular location">
    <subcellularLocation>
        <location evidence="8">Cytoplasm</location>
    </subcellularLocation>
</comment>
<comment type="cofactor">
    <cofactor evidence="8">
        <name>[4Fe-4S] cluster</name>
        <dbReference type="ChEBI" id="CHEBI:49883"/>
    </cofactor>
    <text evidence="8">Binds 2 [4Fe-4S] clusters per subunit. One cluster is coordinated with 3 cysteines and an exchangeable S-adenosyl-L-methionine.</text>
</comment>
<evidence type="ECO:0000256" key="5">
    <source>
        <dbReference type="ARBA" id="ARBA00023004"/>
    </source>
</evidence>
<evidence type="ECO:0000259" key="9">
    <source>
        <dbReference type="PROSITE" id="PS51918"/>
    </source>
</evidence>
<dbReference type="InterPro" id="IPR006638">
    <property type="entry name" value="Elp3/MiaA/NifB-like_rSAM"/>
</dbReference>
<dbReference type="Proteomes" id="UP000054172">
    <property type="component" value="Unassembled WGS sequence"/>
</dbReference>
<dbReference type="InterPro" id="IPR007197">
    <property type="entry name" value="rSAM"/>
</dbReference>
<dbReference type="SFLD" id="SFLDF00271">
    <property type="entry name" value="lipoyl_synthase"/>
    <property type="match status" value="1"/>
</dbReference>
<dbReference type="InterPro" id="IPR058240">
    <property type="entry name" value="rSAM_sf"/>
</dbReference>